<sequence length="376" mass="42007">MKAYRISKNDVAVGDPLPWNVIDKEGKLLLKRGAIVTSTRVHELLLERGLYQRDIQEHVHTTLTLEELNQGPFNPFEVIENCTFKLGRVLYNLTQNKDCSDTLNLITNSIMVACNKDPDAALGAVHLLHGHAYTTIHPIHVAALCHALCQVSNLSNEETHRIISACLVSNIGMLELQEVLHEQTDPLSKGQQDQIAAHPEEGVRILKEAGIKDEAMLEIILQHHERAHGGGYPNKLTSDEIKLGAKILALADCYSAMVSPRIYRDTVDTSAALKTLFLERGKEYDEQLAIQLIKYMGIFPPGTYVKLANGEVALVTRRTANNMAPQVSSVISIKQLPYSRPIQRDNKRKEFAIKGIVENKKKFSFSLATIWGYETI</sequence>
<dbReference type="GO" id="GO:0008081">
    <property type="term" value="F:phosphoric diester hydrolase activity"/>
    <property type="evidence" value="ECO:0007669"/>
    <property type="project" value="UniProtKB-ARBA"/>
</dbReference>
<dbReference type="Pfam" id="PF13487">
    <property type="entry name" value="HD_5"/>
    <property type="match status" value="1"/>
</dbReference>
<dbReference type="PROSITE" id="PS51832">
    <property type="entry name" value="HD_GYP"/>
    <property type="match status" value="1"/>
</dbReference>
<dbReference type="EMBL" id="DRNF01000311">
    <property type="protein sequence ID" value="HHJ80962.1"/>
    <property type="molecule type" value="Genomic_DNA"/>
</dbReference>
<evidence type="ECO:0000313" key="2">
    <source>
        <dbReference type="EMBL" id="HHJ80962.1"/>
    </source>
</evidence>
<name>A0A832N5G8_9GAMM</name>
<feature type="domain" description="HD-GYP" evidence="1">
    <location>
        <begin position="112"/>
        <end position="308"/>
    </location>
</feature>
<dbReference type="CDD" id="cd00077">
    <property type="entry name" value="HDc"/>
    <property type="match status" value="1"/>
</dbReference>
<dbReference type="SUPFAM" id="SSF109604">
    <property type="entry name" value="HD-domain/PDEase-like"/>
    <property type="match status" value="1"/>
</dbReference>
<dbReference type="InterPro" id="IPR037522">
    <property type="entry name" value="HD_GYP_dom"/>
</dbReference>
<protein>
    <submittedName>
        <fullName evidence="2">HD domain-containing protein</fullName>
    </submittedName>
</protein>
<dbReference type="Proteomes" id="UP000885832">
    <property type="component" value="Unassembled WGS sequence"/>
</dbReference>
<dbReference type="Gene3D" id="1.10.3210.10">
    <property type="entry name" value="Hypothetical protein af1432"/>
    <property type="match status" value="1"/>
</dbReference>
<dbReference type="PANTHER" id="PTHR43155:SF2">
    <property type="entry name" value="CYCLIC DI-GMP PHOSPHODIESTERASE PA4108"/>
    <property type="match status" value="1"/>
</dbReference>
<accession>A0A832N5G8</accession>
<dbReference type="InterPro" id="IPR003607">
    <property type="entry name" value="HD/PDEase_dom"/>
</dbReference>
<evidence type="ECO:0000259" key="1">
    <source>
        <dbReference type="PROSITE" id="PS51832"/>
    </source>
</evidence>
<dbReference type="AlphaFoldDB" id="A0A832N5G8"/>
<reference evidence="2" key="1">
    <citation type="journal article" date="2020" name="mSystems">
        <title>Genome- and Community-Level Interaction Insights into Carbon Utilization and Element Cycling Functions of Hydrothermarchaeota in Hydrothermal Sediment.</title>
        <authorList>
            <person name="Zhou Z."/>
            <person name="Liu Y."/>
            <person name="Xu W."/>
            <person name="Pan J."/>
            <person name="Luo Z.H."/>
            <person name="Li M."/>
        </authorList>
    </citation>
    <scope>NUCLEOTIDE SEQUENCE [LARGE SCALE GENOMIC DNA]</scope>
    <source>
        <strain evidence="2">HyVt-505</strain>
    </source>
</reference>
<proteinExistence type="predicted"/>
<gene>
    <name evidence="2" type="ORF">ENJ65_04950</name>
</gene>
<organism evidence="2">
    <name type="scientific">Candidatus Tenderia electrophaga</name>
    <dbReference type="NCBI Taxonomy" id="1748243"/>
    <lineage>
        <taxon>Bacteria</taxon>
        <taxon>Pseudomonadati</taxon>
        <taxon>Pseudomonadota</taxon>
        <taxon>Gammaproteobacteria</taxon>
        <taxon>Candidatus Tenderiales</taxon>
        <taxon>Candidatus Tenderiaceae</taxon>
        <taxon>Candidatus Tenderia</taxon>
    </lineage>
</organism>
<dbReference type="PANTHER" id="PTHR43155">
    <property type="entry name" value="CYCLIC DI-GMP PHOSPHODIESTERASE PA4108-RELATED"/>
    <property type="match status" value="1"/>
</dbReference>
<comment type="caution">
    <text evidence="2">The sequence shown here is derived from an EMBL/GenBank/DDBJ whole genome shotgun (WGS) entry which is preliminary data.</text>
</comment>